<evidence type="ECO:0000256" key="3">
    <source>
        <dbReference type="ARBA" id="ARBA00023015"/>
    </source>
</evidence>
<evidence type="ECO:0000313" key="7">
    <source>
        <dbReference type="Proteomes" id="UP001345013"/>
    </source>
</evidence>
<name>A0ABR0KN26_9EURO</name>
<keyword evidence="7" id="KW-1185">Reference proteome</keyword>
<evidence type="ECO:0000256" key="5">
    <source>
        <dbReference type="ARBA" id="ARBA00023242"/>
    </source>
</evidence>
<dbReference type="InterPro" id="IPR021627">
    <property type="entry name" value="Mediator_Med27"/>
</dbReference>
<proteinExistence type="inferred from homology"/>
<evidence type="ECO:0008006" key="8">
    <source>
        <dbReference type="Google" id="ProtNLM"/>
    </source>
</evidence>
<comment type="subcellular location">
    <subcellularLocation>
        <location evidence="1">Nucleus</location>
    </subcellularLocation>
</comment>
<evidence type="ECO:0000256" key="2">
    <source>
        <dbReference type="ARBA" id="ARBA00008048"/>
    </source>
</evidence>
<comment type="similarity">
    <text evidence="2">Belongs to the Mediator complex subunit 27 family.</text>
</comment>
<dbReference type="EMBL" id="JAVRRG010000009">
    <property type="protein sequence ID" value="KAK5099678.1"/>
    <property type="molecule type" value="Genomic_DNA"/>
</dbReference>
<keyword evidence="4" id="KW-0804">Transcription</keyword>
<dbReference type="Pfam" id="PF11571">
    <property type="entry name" value="Med27"/>
    <property type="match status" value="1"/>
</dbReference>
<comment type="caution">
    <text evidence="6">The sequence shown here is derived from an EMBL/GenBank/DDBJ whole genome shotgun (WGS) entry which is preliminary data.</text>
</comment>
<protein>
    <recommendedName>
        <fullName evidence="8">Mediator complex subunit 27</fullName>
    </recommendedName>
</protein>
<evidence type="ECO:0000256" key="4">
    <source>
        <dbReference type="ARBA" id="ARBA00023163"/>
    </source>
</evidence>
<gene>
    <name evidence="6" type="ORF">LTR24_001337</name>
</gene>
<keyword evidence="5" id="KW-0539">Nucleus</keyword>
<evidence type="ECO:0000256" key="1">
    <source>
        <dbReference type="ARBA" id="ARBA00004123"/>
    </source>
</evidence>
<accession>A0ABR0KN26</accession>
<organism evidence="6 7">
    <name type="scientific">Lithohypha guttulata</name>
    <dbReference type="NCBI Taxonomy" id="1690604"/>
    <lineage>
        <taxon>Eukaryota</taxon>
        <taxon>Fungi</taxon>
        <taxon>Dikarya</taxon>
        <taxon>Ascomycota</taxon>
        <taxon>Pezizomycotina</taxon>
        <taxon>Eurotiomycetes</taxon>
        <taxon>Chaetothyriomycetidae</taxon>
        <taxon>Chaetothyriales</taxon>
        <taxon>Trichomeriaceae</taxon>
        <taxon>Lithohypha</taxon>
    </lineage>
</organism>
<keyword evidence="3" id="KW-0805">Transcription regulation</keyword>
<reference evidence="6 7" key="1">
    <citation type="submission" date="2023-08" db="EMBL/GenBank/DDBJ databases">
        <title>Black Yeasts Isolated from many extreme environments.</title>
        <authorList>
            <person name="Coleine C."/>
            <person name="Stajich J.E."/>
            <person name="Selbmann L."/>
        </authorList>
    </citation>
    <scope>NUCLEOTIDE SEQUENCE [LARGE SCALE GENOMIC DNA]</scope>
    <source>
        <strain evidence="6 7">CCFEE 5885</strain>
    </source>
</reference>
<sequence>MATAAEPTVTNIHHDDVEIVKQLAKLQQMHQQIHDLRSLLPNALIGPAREAISQPRKANPTQIAVSIIDAAQKGKQDIQSFRQDWQAENTRQLFKDANAANTPQGGDTWQMDYRALVKAADGAAPSDLQDQVIPFETIEEARAAFENFNKPERKIKIQATDPSSLFPIDAEVNRMHFRILREEASDAYRVEPVTGGSLPQQLVGQFAQGSSLKQLGRLLPNLEAYHDIRIRKCDKCTRLLDSDLTLPLIRKSTTDQPSEDTASRWLAYHRSCVHLA</sequence>
<dbReference type="Proteomes" id="UP001345013">
    <property type="component" value="Unassembled WGS sequence"/>
</dbReference>
<evidence type="ECO:0000313" key="6">
    <source>
        <dbReference type="EMBL" id="KAK5099678.1"/>
    </source>
</evidence>